<dbReference type="OrthoDB" id="5893245at2"/>
<gene>
    <name evidence="1" type="ORF">ATN88_03895</name>
</gene>
<evidence type="ECO:0000313" key="2">
    <source>
        <dbReference type="Proteomes" id="UP000070529"/>
    </source>
</evidence>
<proteinExistence type="predicted"/>
<accession>A0A135IBV5</accession>
<sequence>MDSKQYLYQTYFDAQDRFNEKHSPYGYEPDIVQQYLHAGFNLASFHDFGADNESPLLTELFLKQLYFSLLEAIQDPARSHSFRHVCLDAIHAPLIGLKRYYKNWPNGDVRFLQLQQELQRLQAPLD</sequence>
<organism evidence="1 2">
    <name type="scientific">Enterovibrio coralii</name>
    <dbReference type="NCBI Taxonomy" id="294935"/>
    <lineage>
        <taxon>Bacteria</taxon>
        <taxon>Pseudomonadati</taxon>
        <taxon>Pseudomonadota</taxon>
        <taxon>Gammaproteobacteria</taxon>
        <taxon>Vibrionales</taxon>
        <taxon>Vibrionaceae</taxon>
        <taxon>Enterovibrio</taxon>
    </lineage>
</organism>
<dbReference type="AlphaFoldDB" id="A0A135IBV5"/>
<dbReference type="Proteomes" id="UP000070529">
    <property type="component" value="Unassembled WGS sequence"/>
</dbReference>
<protein>
    <submittedName>
        <fullName evidence="1">Uncharacterized protein</fullName>
    </submittedName>
</protein>
<reference evidence="1 2" key="1">
    <citation type="submission" date="2015-11" db="EMBL/GenBank/DDBJ databases">
        <title>Genomic Taxonomy of the Vibrionaceae.</title>
        <authorList>
            <person name="Gomez-Gil B."/>
            <person name="Enciso-Ibarra J."/>
        </authorList>
    </citation>
    <scope>NUCLEOTIDE SEQUENCE [LARGE SCALE GENOMIC DNA]</scope>
    <source>
        <strain evidence="1 2">CAIM 912</strain>
    </source>
</reference>
<dbReference type="RefSeq" id="WP_067410010.1">
    <property type="nucleotide sequence ID" value="NZ_LNTY01000006.1"/>
</dbReference>
<keyword evidence="2" id="KW-1185">Reference proteome</keyword>
<comment type="caution">
    <text evidence="1">The sequence shown here is derived from an EMBL/GenBank/DDBJ whole genome shotgun (WGS) entry which is preliminary data.</text>
</comment>
<dbReference type="EMBL" id="LNTY01000006">
    <property type="protein sequence ID" value="KXF82915.1"/>
    <property type="molecule type" value="Genomic_DNA"/>
</dbReference>
<name>A0A135IBV5_9GAMM</name>
<evidence type="ECO:0000313" key="1">
    <source>
        <dbReference type="EMBL" id="KXF82915.1"/>
    </source>
</evidence>